<comment type="similarity">
    <text evidence="2">Belongs to the YkuD family.</text>
</comment>
<accession>A0A1H3S2R6</accession>
<evidence type="ECO:0000313" key="12">
    <source>
        <dbReference type="EMBL" id="SDZ32363.1"/>
    </source>
</evidence>
<dbReference type="Proteomes" id="UP000198625">
    <property type="component" value="Unassembled WGS sequence"/>
</dbReference>
<protein>
    <submittedName>
        <fullName evidence="12">L,D-transpeptidase catalytic domain</fullName>
    </submittedName>
</protein>
<keyword evidence="13" id="KW-1185">Reference proteome</keyword>
<evidence type="ECO:0000256" key="4">
    <source>
        <dbReference type="ARBA" id="ARBA00022679"/>
    </source>
</evidence>
<dbReference type="RefSeq" id="WP_176967980.1">
    <property type="nucleotide sequence ID" value="NZ_FNQE01000035.1"/>
</dbReference>
<evidence type="ECO:0000256" key="6">
    <source>
        <dbReference type="ARBA" id="ARBA00022960"/>
    </source>
</evidence>
<comment type="pathway">
    <text evidence="1 9">Cell wall biogenesis; peptidoglycan biosynthesis.</text>
</comment>
<keyword evidence="4" id="KW-0808">Transferase</keyword>
<keyword evidence="10" id="KW-0732">Signal</keyword>
<evidence type="ECO:0000256" key="7">
    <source>
        <dbReference type="ARBA" id="ARBA00022984"/>
    </source>
</evidence>
<dbReference type="GO" id="GO:0071972">
    <property type="term" value="F:peptidoglycan L,D-transpeptidase activity"/>
    <property type="evidence" value="ECO:0007669"/>
    <property type="project" value="TreeGrafter"/>
</dbReference>
<dbReference type="GO" id="GO:0018104">
    <property type="term" value="P:peptidoglycan-protein cross-linking"/>
    <property type="evidence" value="ECO:0007669"/>
    <property type="project" value="TreeGrafter"/>
</dbReference>
<evidence type="ECO:0000313" key="13">
    <source>
        <dbReference type="Proteomes" id="UP000198625"/>
    </source>
</evidence>
<evidence type="ECO:0000256" key="3">
    <source>
        <dbReference type="ARBA" id="ARBA00022676"/>
    </source>
</evidence>
<evidence type="ECO:0000256" key="8">
    <source>
        <dbReference type="ARBA" id="ARBA00023316"/>
    </source>
</evidence>
<dbReference type="GO" id="GO:0016757">
    <property type="term" value="F:glycosyltransferase activity"/>
    <property type="evidence" value="ECO:0007669"/>
    <property type="project" value="UniProtKB-KW"/>
</dbReference>
<feature type="chain" id="PRO_5011690830" evidence="10">
    <location>
        <begin position="24"/>
        <end position="395"/>
    </location>
</feature>
<keyword evidence="6 9" id="KW-0133">Cell shape</keyword>
<evidence type="ECO:0000259" key="11">
    <source>
        <dbReference type="PROSITE" id="PS52029"/>
    </source>
</evidence>
<feature type="signal peptide" evidence="10">
    <location>
        <begin position="1"/>
        <end position="23"/>
    </location>
</feature>
<evidence type="ECO:0000256" key="9">
    <source>
        <dbReference type="PROSITE-ProRule" id="PRU01373"/>
    </source>
</evidence>
<evidence type="ECO:0000256" key="5">
    <source>
        <dbReference type="ARBA" id="ARBA00022801"/>
    </source>
</evidence>
<dbReference type="Gene3D" id="2.40.440.10">
    <property type="entry name" value="L,D-transpeptidase catalytic domain-like"/>
    <property type="match status" value="1"/>
</dbReference>
<keyword evidence="3" id="KW-0328">Glycosyltransferase</keyword>
<proteinExistence type="inferred from homology"/>
<name>A0A1H3S2R6_9FIRM</name>
<dbReference type="STRING" id="415015.SAMN05660462_02690"/>
<dbReference type="CDD" id="cd16913">
    <property type="entry name" value="YkuD_like"/>
    <property type="match status" value="1"/>
</dbReference>
<dbReference type="GO" id="GO:0071555">
    <property type="term" value="P:cell wall organization"/>
    <property type="evidence" value="ECO:0007669"/>
    <property type="project" value="UniProtKB-UniRule"/>
</dbReference>
<evidence type="ECO:0000256" key="2">
    <source>
        <dbReference type="ARBA" id="ARBA00005992"/>
    </source>
</evidence>
<keyword evidence="8 9" id="KW-0961">Cell wall biogenesis/degradation</keyword>
<dbReference type="InterPro" id="IPR038063">
    <property type="entry name" value="Transpep_catalytic_dom"/>
</dbReference>
<dbReference type="PROSITE" id="PS52029">
    <property type="entry name" value="LD_TPASE"/>
    <property type="match status" value="1"/>
</dbReference>
<dbReference type="InterPro" id="IPR005490">
    <property type="entry name" value="LD_TPept_cat_dom"/>
</dbReference>
<feature type="active site" description="Nucleophile" evidence="9">
    <location>
        <position position="124"/>
    </location>
</feature>
<dbReference type="EMBL" id="FNQE01000035">
    <property type="protein sequence ID" value="SDZ32363.1"/>
    <property type="molecule type" value="Genomic_DNA"/>
</dbReference>
<keyword evidence="5" id="KW-0378">Hydrolase</keyword>
<gene>
    <name evidence="12" type="ORF">SAMN05660462_02690</name>
</gene>
<dbReference type="SUPFAM" id="SSF141523">
    <property type="entry name" value="L,D-transpeptidase catalytic domain-like"/>
    <property type="match status" value="1"/>
</dbReference>
<dbReference type="GO" id="GO:0005576">
    <property type="term" value="C:extracellular region"/>
    <property type="evidence" value="ECO:0007669"/>
    <property type="project" value="TreeGrafter"/>
</dbReference>
<feature type="domain" description="L,D-TPase catalytic" evidence="11">
    <location>
        <begin position="30"/>
        <end position="148"/>
    </location>
</feature>
<dbReference type="InterPro" id="IPR050979">
    <property type="entry name" value="LD-transpeptidase"/>
</dbReference>
<reference evidence="12 13" key="1">
    <citation type="submission" date="2016-10" db="EMBL/GenBank/DDBJ databases">
        <authorList>
            <person name="de Groot N.N."/>
        </authorList>
    </citation>
    <scope>NUCLEOTIDE SEQUENCE [LARGE SCALE GENOMIC DNA]</scope>
    <source>
        <strain evidence="12 13">DSM 21650</strain>
    </source>
</reference>
<dbReference type="GO" id="GO:0008360">
    <property type="term" value="P:regulation of cell shape"/>
    <property type="evidence" value="ECO:0007669"/>
    <property type="project" value="UniProtKB-UniRule"/>
</dbReference>
<evidence type="ECO:0000256" key="10">
    <source>
        <dbReference type="SAM" id="SignalP"/>
    </source>
</evidence>
<dbReference type="AlphaFoldDB" id="A0A1H3S2R6"/>
<keyword evidence="7 9" id="KW-0573">Peptidoglycan synthesis</keyword>
<dbReference type="Pfam" id="PF03734">
    <property type="entry name" value="YkuD"/>
    <property type="match status" value="1"/>
</dbReference>
<dbReference type="PANTHER" id="PTHR30582:SF24">
    <property type="entry name" value="L,D-TRANSPEPTIDASE ERFK_SRFK-RELATED"/>
    <property type="match status" value="1"/>
</dbReference>
<dbReference type="PANTHER" id="PTHR30582">
    <property type="entry name" value="L,D-TRANSPEPTIDASE"/>
    <property type="match status" value="1"/>
</dbReference>
<feature type="active site" description="Proton donor/acceptor" evidence="9">
    <location>
        <position position="108"/>
    </location>
</feature>
<organism evidence="12 13">
    <name type="scientific">Proteiniborus ethanoligenes</name>
    <dbReference type="NCBI Taxonomy" id="415015"/>
    <lineage>
        <taxon>Bacteria</taxon>
        <taxon>Bacillati</taxon>
        <taxon>Bacillota</taxon>
        <taxon>Clostridia</taxon>
        <taxon>Eubacteriales</taxon>
        <taxon>Proteiniborus</taxon>
    </lineage>
</organism>
<evidence type="ECO:0000256" key="1">
    <source>
        <dbReference type="ARBA" id="ARBA00004752"/>
    </source>
</evidence>
<sequence length="395" mass="45440">MKKILLILLLCTLIITKNCKAHAEPQVPQYRIEIDIPSRALFLIENDTVLKKYPVAVGKPDSQTPIGNYKIVNKIINPYYSKQNIVGGSSANPLGSRWIGFKPFYGIHGNNNPKSIGTFISAGCVRMYDKDIKELYGKVKLGDPVAIKYELIKIEKDIDGLNPVIIVYPDYYSKMPNLQEKVDEKLIELNLIEKIEINKMKELKKLIRKEIVVFSEQWAYFINDNYVTNDILLIEDNMYVNVDKVCKFLNIDITNDENEDYIRVFNSYIPIVKENNNRYIPINSLEANLGGDHKKNQSQQTIKYNLNYLLFNNKFVKGEILDIEGETLISLDALTHLLSIEGEVLNNKPNILTDGLETVSTILNDKHYISLMDLSVEIGFKFSIYTKDKYIEIFY</sequence>
<dbReference type="UniPathway" id="UPA00219"/>